<evidence type="ECO:0000313" key="2">
    <source>
        <dbReference type="EMBL" id="QES57954.1"/>
    </source>
</evidence>
<proteinExistence type="predicted"/>
<reference evidence="2 3" key="1">
    <citation type="submission" date="2018-05" db="EMBL/GenBank/DDBJ databases">
        <title>Streptomyces venezuelae.</title>
        <authorList>
            <person name="Kim W."/>
            <person name="Lee N."/>
            <person name="Cho B.-K."/>
        </authorList>
    </citation>
    <scope>NUCLEOTIDE SEQUENCE [LARGE SCALE GENOMIC DNA]</scope>
    <source>
        <strain evidence="2 3">ATCC 21018</strain>
    </source>
</reference>
<dbReference type="RefSeq" id="WP_150260840.1">
    <property type="nucleotide sequence ID" value="NZ_CP029189.1"/>
</dbReference>
<name>A0A5P2DRZ5_STRVZ</name>
<keyword evidence="1" id="KW-0472">Membrane</keyword>
<keyword evidence="1" id="KW-1133">Transmembrane helix</keyword>
<feature type="transmembrane region" description="Helical" evidence="1">
    <location>
        <begin position="20"/>
        <end position="42"/>
    </location>
</feature>
<feature type="transmembrane region" description="Helical" evidence="1">
    <location>
        <begin position="48"/>
        <end position="69"/>
    </location>
</feature>
<keyword evidence="1" id="KW-0812">Transmembrane</keyword>
<sequence length="75" mass="7948">MTARTRTRLRAWLVRNAAEFRMGVLLVAVGAPVSISGAVLYVLPGPGFPVLLIGLACLVTGLVMVGANASRRSRR</sequence>
<evidence type="ECO:0000313" key="3">
    <source>
        <dbReference type="Proteomes" id="UP000324101"/>
    </source>
</evidence>
<dbReference type="Proteomes" id="UP000324101">
    <property type="component" value="Chromosome"/>
</dbReference>
<gene>
    <name evidence="2" type="ORF">DEJ51_30550</name>
</gene>
<organism evidence="2 3">
    <name type="scientific">Streptomyces venezuelae</name>
    <dbReference type="NCBI Taxonomy" id="54571"/>
    <lineage>
        <taxon>Bacteria</taxon>
        <taxon>Bacillati</taxon>
        <taxon>Actinomycetota</taxon>
        <taxon>Actinomycetes</taxon>
        <taxon>Kitasatosporales</taxon>
        <taxon>Streptomycetaceae</taxon>
        <taxon>Streptomyces</taxon>
    </lineage>
</organism>
<evidence type="ECO:0000256" key="1">
    <source>
        <dbReference type="SAM" id="Phobius"/>
    </source>
</evidence>
<accession>A0A5P2DRZ5</accession>
<dbReference type="EMBL" id="CP029189">
    <property type="protein sequence ID" value="QES57954.1"/>
    <property type="molecule type" value="Genomic_DNA"/>
</dbReference>
<dbReference type="AlphaFoldDB" id="A0A5P2DRZ5"/>
<protein>
    <submittedName>
        <fullName evidence="2">Uncharacterized protein</fullName>
    </submittedName>
</protein>
<dbReference type="OrthoDB" id="9979603at2"/>